<evidence type="ECO:0000313" key="4">
    <source>
        <dbReference type="Proteomes" id="UP001221686"/>
    </source>
</evidence>
<protein>
    <submittedName>
        <fullName evidence="3">Uncharacterized protein</fullName>
    </submittedName>
</protein>
<keyword evidence="1" id="KW-0175">Coiled coil</keyword>
<evidence type="ECO:0000256" key="1">
    <source>
        <dbReference type="SAM" id="Coils"/>
    </source>
</evidence>
<evidence type="ECO:0000313" key="3">
    <source>
        <dbReference type="EMBL" id="MDC0716929.1"/>
    </source>
</evidence>
<sequence>MTDSGDIWQRYDAKVLHIRQLEARVAELESAVATGQHERDHWAGLARQLNKKLQVAAGLAQRLRAAQHEPPLPTPKVVVRTDRTDAEQQQLQSEFDRAREVLGLVLSALTRALDDDDEAVAELGRRLRHHAGGKLLHSITRGSLTLVPLDGRFLVDRAWLERLDVPALRGELDLAAQSGIFARADEQASAPAEPSRPQARVPEFAPAQPVLGSRPAQVAISGELEVELEHEQEHEEYDAYTDLPPPPPMPAAQLTMPPPPLLAALPADDSPPPPPIPEVPRRLEDTMRGKIQTPAALTEAFIPNLRIGRLVKTPGGS</sequence>
<feature type="compositionally biased region" description="Pro residues" evidence="2">
    <location>
        <begin position="243"/>
        <end position="261"/>
    </location>
</feature>
<evidence type="ECO:0000256" key="2">
    <source>
        <dbReference type="SAM" id="MobiDB-lite"/>
    </source>
</evidence>
<feature type="coiled-coil region" evidence="1">
    <location>
        <begin position="11"/>
        <end position="38"/>
    </location>
</feature>
<gene>
    <name evidence="3" type="ORF">POL25_08505</name>
</gene>
<dbReference type="Proteomes" id="UP001221686">
    <property type="component" value="Unassembled WGS sequence"/>
</dbReference>
<dbReference type="RefSeq" id="WP_272085417.1">
    <property type="nucleotide sequence ID" value="NZ_JAQNDL010000001.1"/>
</dbReference>
<comment type="caution">
    <text evidence="3">The sequence shown here is derived from an EMBL/GenBank/DDBJ whole genome shotgun (WGS) entry which is preliminary data.</text>
</comment>
<proteinExistence type="predicted"/>
<dbReference type="EMBL" id="JAQNDL010000001">
    <property type="protein sequence ID" value="MDC0716929.1"/>
    <property type="molecule type" value="Genomic_DNA"/>
</dbReference>
<accession>A0ABT5DTL3</accession>
<feature type="compositionally biased region" description="Pro residues" evidence="2">
    <location>
        <begin position="269"/>
        <end position="278"/>
    </location>
</feature>
<keyword evidence="4" id="KW-1185">Reference proteome</keyword>
<reference evidence="3 4" key="1">
    <citation type="submission" date="2022-11" db="EMBL/GenBank/DDBJ databases">
        <title>Minimal conservation of predation-associated metabolite biosynthetic gene clusters underscores biosynthetic potential of Myxococcota including descriptions for ten novel species: Archangium lansinium sp. nov., Myxococcus landrumus sp. nov., Nannocystis bai.</title>
        <authorList>
            <person name="Ahearne A."/>
            <person name="Stevens C."/>
            <person name="Dowd S."/>
        </authorList>
    </citation>
    <scope>NUCLEOTIDE SEQUENCE [LARGE SCALE GENOMIC DNA]</scope>
    <source>
        <strain evidence="3 4">BB15-2</strain>
    </source>
</reference>
<feature type="region of interest" description="Disordered" evidence="2">
    <location>
        <begin position="228"/>
        <end position="284"/>
    </location>
</feature>
<organism evidence="3 4">
    <name type="scientific">Nannocystis bainbridge</name>
    <dbReference type="NCBI Taxonomy" id="2995303"/>
    <lineage>
        <taxon>Bacteria</taxon>
        <taxon>Pseudomonadati</taxon>
        <taxon>Myxococcota</taxon>
        <taxon>Polyangia</taxon>
        <taxon>Nannocystales</taxon>
        <taxon>Nannocystaceae</taxon>
        <taxon>Nannocystis</taxon>
    </lineage>
</organism>
<name>A0ABT5DTL3_9BACT</name>